<evidence type="ECO:0000313" key="2">
    <source>
        <dbReference type="EMBL" id="MBD2756297.1"/>
    </source>
</evidence>
<dbReference type="InterPro" id="IPR045509">
    <property type="entry name" value="HD_assoc_2"/>
</dbReference>
<dbReference type="PANTHER" id="PTHR11373:SF4">
    <property type="entry name" value="DEOXYNUCLEOSIDE TRIPHOSPHATE TRIPHOSPHOHYDROLASE SAMHD1"/>
    <property type="match status" value="1"/>
</dbReference>
<evidence type="ECO:0000313" key="3">
    <source>
        <dbReference type="Proteomes" id="UP000653797"/>
    </source>
</evidence>
<name>A0A927B6Y6_9BACT</name>
<dbReference type="InterPro" id="IPR006674">
    <property type="entry name" value="HD_domain"/>
</dbReference>
<keyword evidence="3" id="KW-1185">Reference proteome</keyword>
<dbReference type="Proteomes" id="UP000653797">
    <property type="component" value="Unassembled WGS sequence"/>
</dbReference>
<accession>A0A927B6Y6</accession>
<proteinExistence type="predicted"/>
<dbReference type="CDD" id="cd00077">
    <property type="entry name" value="HDc"/>
    <property type="match status" value="1"/>
</dbReference>
<gene>
    <name evidence="2" type="ORF">IC230_25590</name>
</gene>
<dbReference type="AlphaFoldDB" id="A0A927B6Y6"/>
<dbReference type="PANTHER" id="PTHR11373">
    <property type="entry name" value="DEOXYNUCLEOSIDE TRIPHOSPHATE TRIPHOSPHOHYDROLASE"/>
    <property type="match status" value="1"/>
</dbReference>
<dbReference type="InterPro" id="IPR050135">
    <property type="entry name" value="dGTPase-like"/>
</dbReference>
<evidence type="ECO:0000259" key="1">
    <source>
        <dbReference type="SMART" id="SM00471"/>
    </source>
</evidence>
<dbReference type="InterPro" id="IPR003607">
    <property type="entry name" value="HD/PDEase_dom"/>
</dbReference>
<dbReference type="GO" id="GO:0006203">
    <property type="term" value="P:dGTP catabolic process"/>
    <property type="evidence" value="ECO:0007669"/>
    <property type="project" value="TreeGrafter"/>
</dbReference>
<dbReference type="SMART" id="SM00471">
    <property type="entry name" value="HDc"/>
    <property type="match status" value="1"/>
</dbReference>
<dbReference type="EMBL" id="JACXAA010000011">
    <property type="protein sequence ID" value="MBD2756297.1"/>
    <property type="molecule type" value="Genomic_DNA"/>
</dbReference>
<sequence>MASSNKKKILNDPVYGFITIPTELLFDLVEHPYFQRLRRIKQLGLSEYVYPGALHTRFHHALGAMHLMGQAMQTLQSKGHRISDAECEAAQIAILLHDIGHGPFSHVLECCLLDSVHHEVISLMLMHELNQQFNGGLALAIRMFEGTYERPFFHQLISSQLDMDRMDYLNRDGYYTGVAEGAIGAERIIKMLDLVDDQLVVEAKGILSVENFLNARRLMYWQVYLHKTSICCESMLVQILRRARFLIRQGDFEPVYAPETFKLFLRESITLTDFRTNRTYLDAFTKLDDFDVWSCIKQWAIHPDPVLSTLCQMLLDRKLFKIMLSTEPFAGELLQELENQLRQTGLSDDVLSYFLVEGQATNAAYLPSGDRIAIKLKSGDVIDIADASDLSNIQVLTNIVRRYYVCWAKGISLRQLVRL</sequence>
<dbReference type="Pfam" id="PF19276">
    <property type="entry name" value="HD_assoc_2"/>
    <property type="match status" value="1"/>
</dbReference>
<feature type="domain" description="HD/PDEase" evidence="1">
    <location>
        <begin position="53"/>
        <end position="178"/>
    </location>
</feature>
<dbReference type="Gene3D" id="1.10.3210.10">
    <property type="entry name" value="Hypothetical protein af1432"/>
    <property type="match status" value="1"/>
</dbReference>
<dbReference type="RefSeq" id="WP_191041909.1">
    <property type="nucleotide sequence ID" value="NZ_JACXAA010000011.1"/>
</dbReference>
<organism evidence="2 3">
    <name type="scientific">Spirosoma validum</name>
    <dbReference type="NCBI Taxonomy" id="2771355"/>
    <lineage>
        <taxon>Bacteria</taxon>
        <taxon>Pseudomonadati</taxon>
        <taxon>Bacteroidota</taxon>
        <taxon>Cytophagia</taxon>
        <taxon>Cytophagales</taxon>
        <taxon>Cytophagaceae</taxon>
        <taxon>Spirosoma</taxon>
    </lineage>
</organism>
<dbReference type="GO" id="GO:0008832">
    <property type="term" value="F:dGTPase activity"/>
    <property type="evidence" value="ECO:0007669"/>
    <property type="project" value="TreeGrafter"/>
</dbReference>
<protein>
    <submittedName>
        <fullName evidence="2">HD domain-containing protein</fullName>
    </submittedName>
</protein>
<reference evidence="2" key="1">
    <citation type="submission" date="2020-09" db="EMBL/GenBank/DDBJ databases">
        <authorList>
            <person name="Kim M.K."/>
        </authorList>
    </citation>
    <scope>NUCLEOTIDE SEQUENCE</scope>
    <source>
        <strain evidence="2">BT704</strain>
    </source>
</reference>
<dbReference type="Pfam" id="PF01966">
    <property type="entry name" value="HD"/>
    <property type="match status" value="1"/>
</dbReference>
<comment type="caution">
    <text evidence="2">The sequence shown here is derived from an EMBL/GenBank/DDBJ whole genome shotgun (WGS) entry which is preliminary data.</text>
</comment>
<dbReference type="SUPFAM" id="SSF109604">
    <property type="entry name" value="HD-domain/PDEase-like"/>
    <property type="match status" value="1"/>
</dbReference>